<dbReference type="EMBL" id="FLQV01001596">
    <property type="protein sequence ID" value="SBS99899.1"/>
    <property type="molecule type" value="Genomic_DNA"/>
</dbReference>
<keyword evidence="1" id="KW-1133">Transmembrane helix</keyword>
<evidence type="ECO:0000313" key="5">
    <source>
        <dbReference type="Proteomes" id="UP000078560"/>
    </source>
</evidence>
<sequence length="296" mass="35296">MNSSRISTEYNVVSTYKDYKREISTYNSEEGITSFPGCDKFNNPNIKISASLFPNLCVTAIRFLYHLKERYDTYRDDGCKYLYYWLYVYVLNRNTSTQNTLIFYKNLNKIFNDDNDGLNTLDNYINKMDEITSDNLVKLIDIYEKFYTFENEFKTAGVRKKCTSECIHLFTKYLDECVKGYDYEFCKELKNFREQYNIFVQKVLNCEGEQYLLPPVENFDTMSTILMPFILIIVASLILPILYKFTPFGQWIHRKIRKKKDIVDNINEEENNFLHAYDMDNNHSKNQNYNIMHNSS</sequence>
<evidence type="ECO:0000256" key="1">
    <source>
        <dbReference type="SAM" id="Phobius"/>
    </source>
</evidence>
<protein>
    <submittedName>
        <fullName evidence="3">PIR Superfamily Protein</fullName>
    </submittedName>
</protein>
<dbReference type="Pfam" id="PF05795">
    <property type="entry name" value="Plasmodium_Vir"/>
    <property type="match status" value="2"/>
</dbReference>
<feature type="transmembrane region" description="Helical" evidence="1">
    <location>
        <begin position="225"/>
        <end position="245"/>
    </location>
</feature>
<dbReference type="EMBL" id="FLQU01000839">
    <property type="protein sequence ID" value="SBS89920.1"/>
    <property type="molecule type" value="Genomic_DNA"/>
</dbReference>
<name>A0A1A8X5L9_PLAOA</name>
<reference evidence="3" key="1">
    <citation type="submission" date="2016-05" db="EMBL/GenBank/DDBJ databases">
        <authorList>
            <person name="Lavstsen T."/>
            <person name="Jespersen J.S."/>
        </authorList>
    </citation>
    <scope>NUCLEOTIDE SEQUENCE [LARGE SCALE GENOMIC DNA]</scope>
</reference>
<keyword evidence="1" id="KW-0812">Transmembrane</keyword>
<dbReference type="InterPro" id="IPR008780">
    <property type="entry name" value="Plasmodium_Vir"/>
</dbReference>
<proteinExistence type="predicted"/>
<keyword evidence="1" id="KW-0472">Membrane</keyword>
<gene>
    <name evidence="3" type="ORF">POVCU1_055970</name>
    <name evidence="2" type="ORF">POVCU2_0058620</name>
</gene>
<accession>A0A1A8X5L9</accession>
<organism evidence="3 4">
    <name type="scientific">Plasmodium ovale curtisi</name>
    <dbReference type="NCBI Taxonomy" id="864141"/>
    <lineage>
        <taxon>Eukaryota</taxon>
        <taxon>Sar</taxon>
        <taxon>Alveolata</taxon>
        <taxon>Apicomplexa</taxon>
        <taxon>Aconoidasida</taxon>
        <taxon>Haemosporida</taxon>
        <taxon>Plasmodiidae</taxon>
        <taxon>Plasmodium</taxon>
        <taxon>Plasmodium (Plasmodium)</taxon>
    </lineage>
</organism>
<dbReference type="Proteomes" id="UP000078546">
    <property type="component" value="Unassembled WGS sequence"/>
</dbReference>
<evidence type="ECO:0000313" key="3">
    <source>
        <dbReference type="EMBL" id="SBS99899.1"/>
    </source>
</evidence>
<evidence type="ECO:0000313" key="4">
    <source>
        <dbReference type="Proteomes" id="UP000078546"/>
    </source>
</evidence>
<reference evidence="4 5" key="2">
    <citation type="submission" date="2016-05" db="EMBL/GenBank/DDBJ databases">
        <authorList>
            <person name="Naeem Raeece"/>
        </authorList>
    </citation>
    <scope>NUCLEOTIDE SEQUENCE [LARGE SCALE GENOMIC DNA]</scope>
</reference>
<dbReference type="Proteomes" id="UP000078560">
    <property type="component" value="Unassembled WGS sequence"/>
</dbReference>
<dbReference type="AlphaFoldDB" id="A0A1A8X5L9"/>
<evidence type="ECO:0000313" key="2">
    <source>
        <dbReference type="EMBL" id="SBS89920.1"/>
    </source>
</evidence>